<feature type="non-terminal residue" evidence="2">
    <location>
        <position position="1"/>
    </location>
</feature>
<accession>A0A7K4SBE3</accession>
<dbReference type="OrthoDB" id="6020914at2759"/>
<dbReference type="InterPro" id="IPR050996">
    <property type="entry name" value="Docking_Protein_DOK"/>
</dbReference>
<dbReference type="GO" id="GO:0005737">
    <property type="term" value="C:cytoplasm"/>
    <property type="evidence" value="ECO:0007669"/>
    <property type="project" value="TreeGrafter"/>
</dbReference>
<gene>
    <name evidence="2" type="primary">Dok1</name>
    <name evidence="2" type="ORF">COLPIC_R13820</name>
</gene>
<protein>
    <submittedName>
        <fullName evidence="2">DOK1 protein</fullName>
    </submittedName>
</protein>
<evidence type="ECO:0000313" key="2">
    <source>
        <dbReference type="EMBL" id="NWQ83113.1"/>
    </source>
</evidence>
<keyword evidence="3" id="KW-1185">Reference proteome</keyword>
<dbReference type="SMART" id="SM01244">
    <property type="entry name" value="IRS"/>
    <property type="match status" value="1"/>
</dbReference>
<dbReference type="Gene3D" id="2.30.29.30">
    <property type="entry name" value="Pleckstrin-homology domain (PH domain)/Phosphotyrosine-binding domain (PTB)"/>
    <property type="match status" value="1"/>
</dbReference>
<proteinExistence type="predicted"/>
<dbReference type="Proteomes" id="UP000530263">
    <property type="component" value="Unassembled WGS sequence"/>
</dbReference>
<dbReference type="SUPFAM" id="SSF50729">
    <property type="entry name" value="PH domain-like"/>
    <property type="match status" value="1"/>
</dbReference>
<dbReference type="EMBL" id="VYZG01002930">
    <property type="protein sequence ID" value="NWQ83113.1"/>
    <property type="molecule type" value="Genomic_DNA"/>
</dbReference>
<dbReference type="PROSITE" id="PS51064">
    <property type="entry name" value="IRS_PTB"/>
    <property type="match status" value="1"/>
</dbReference>
<dbReference type="GO" id="GO:0007169">
    <property type="term" value="P:cell surface receptor protein tyrosine kinase signaling pathway"/>
    <property type="evidence" value="ECO:0007669"/>
    <property type="project" value="TreeGrafter"/>
</dbReference>
<name>A0A7K4SBE3_COLPI</name>
<feature type="domain" description="IRS-type PTB" evidence="1">
    <location>
        <begin position="15"/>
        <end position="88"/>
    </location>
</feature>
<dbReference type="GO" id="GO:0007265">
    <property type="term" value="P:Ras protein signal transduction"/>
    <property type="evidence" value="ECO:0007669"/>
    <property type="project" value="TreeGrafter"/>
</dbReference>
<dbReference type="InterPro" id="IPR011993">
    <property type="entry name" value="PH-like_dom_sf"/>
</dbReference>
<dbReference type="PANTHER" id="PTHR21258:SF46">
    <property type="entry name" value="DOCKING PROTEIN 1"/>
    <property type="match status" value="1"/>
</dbReference>
<feature type="non-terminal residue" evidence="2">
    <location>
        <position position="88"/>
    </location>
</feature>
<dbReference type="Pfam" id="PF02174">
    <property type="entry name" value="IRS"/>
    <property type="match status" value="1"/>
</dbReference>
<evidence type="ECO:0000259" key="1">
    <source>
        <dbReference type="PROSITE" id="PS51064"/>
    </source>
</evidence>
<dbReference type="SMART" id="SM00310">
    <property type="entry name" value="PTBI"/>
    <property type="match status" value="1"/>
</dbReference>
<comment type="caution">
    <text evidence="2">The sequence shown here is derived from an EMBL/GenBank/DDBJ whole genome shotgun (WGS) entry which is preliminary data.</text>
</comment>
<dbReference type="InterPro" id="IPR002404">
    <property type="entry name" value="IRS_PTB"/>
</dbReference>
<dbReference type="PANTHER" id="PTHR21258">
    <property type="entry name" value="DOCKING PROTEIN RELATED"/>
    <property type="match status" value="1"/>
</dbReference>
<reference evidence="2 3" key="1">
    <citation type="submission" date="2019-09" db="EMBL/GenBank/DDBJ databases">
        <title>Bird 10,000 Genomes (B10K) Project - Family phase.</title>
        <authorList>
            <person name="Zhang G."/>
        </authorList>
    </citation>
    <scope>NUCLEOTIDE SEQUENCE [LARGE SCALE GENOMIC DNA]</scope>
    <source>
        <strain evidence="2">B10K-DU-021-26</strain>
        <tissue evidence="2">Mixed tissue sample</tissue>
    </source>
</reference>
<dbReference type="AlphaFoldDB" id="A0A7K4SBE3"/>
<dbReference type="GO" id="GO:0043410">
    <property type="term" value="P:positive regulation of MAPK cascade"/>
    <property type="evidence" value="ECO:0007669"/>
    <property type="project" value="TreeGrafter"/>
</dbReference>
<sequence length="88" mass="10147">GRGFLRHPLSAPVPAVNAFWVTVQRTEAAERCELRGTYVLKAERDSLVLKDPRTNEALYVWPYRLLRRYGRDKVGVRGCLWQGPRGFC</sequence>
<organism evidence="2 3">
    <name type="scientific">Columbina picui</name>
    <name type="common">Picui ground-dove</name>
    <dbReference type="NCBI Taxonomy" id="115618"/>
    <lineage>
        <taxon>Eukaryota</taxon>
        <taxon>Metazoa</taxon>
        <taxon>Chordata</taxon>
        <taxon>Craniata</taxon>
        <taxon>Vertebrata</taxon>
        <taxon>Euteleostomi</taxon>
        <taxon>Archelosauria</taxon>
        <taxon>Archosauria</taxon>
        <taxon>Dinosauria</taxon>
        <taxon>Saurischia</taxon>
        <taxon>Theropoda</taxon>
        <taxon>Coelurosauria</taxon>
        <taxon>Aves</taxon>
        <taxon>Neognathae</taxon>
        <taxon>Neoaves</taxon>
        <taxon>Columbimorphae</taxon>
        <taxon>Columbiformes</taxon>
        <taxon>Columbidae</taxon>
        <taxon>Columbina</taxon>
    </lineage>
</organism>
<evidence type="ECO:0000313" key="3">
    <source>
        <dbReference type="Proteomes" id="UP000530263"/>
    </source>
</evidence>